<reference evidence="1" key="2">
    <citation type="journal article" date="2015" name="Fish Shellfish Immunol.">
        <title>Early steps in the European eel (Anguilla anguilla)-Vibrio vulnificus interaction in the gills: Role of the RtxA13 toxin.</title>
        <authorList>
            <person name="Callol A."/>
            <person name="Pajuelo D."/>
            <person name="Ebbesson L."/>
            <person name="Teles M."/>
            <person name="MacKenzie S."/>
            <person name="Amaro C."/>
        </authorList>
    </citation>
    <scope>NUCLEOTIDE SEQUENCE</scope>
</reference>
<organism evidence="1">
    <name type="scientific">Anguilla anguilla</name>
    <name type="common">European freshwater eel</name>
    <name type="synonym">Muraena anguilla</name>
    <dbReference type="NCBI Taxonomy" id="7936"/>
    <lineage>
        <taxon>Eukaryota</taxon>
        <taxon>Metazoa</taxon>
        <taxon>Chordata</taxon>
        <taxon>Craniata</taxon>
        <taxon>Vertebrata</taxon>
        <taxon>Euteleostomi</taxon>
        <taxon>Actinopterygii</taxon>
        <taxon>Neopterygii</taxon>
        <taxon>Teleostei</taxon>
        <taxon>Anguilliformes</taxon>
        <taxon>Anguillidae</taxon>
        <taxon>Anguilla</taxon>
    </lineage>
</organism>
<reference evidence="1" key="1">
    <citation type="submission" date="2014-11" db="EMBL/GenBank/DDBJ databases">
        <authorList>
            <person name="Amaro Gonzalez C."/>
        </authorList>
    </citation>
    <scope>NUCLEOTIDE SEQUENCE</scope>
</reference>
<accession>A0A0E9PEL0</accession>
<dbReference type="EMBL" id="GBXM01106062">
    <property type="protein sequence ID" value="JAH02515.1"/>
    <property type="molecule type" value="Transcribed_RNA"/>
</dbReference>
<protein>
    <submittedName>
        <fullName evidence="1">Uncharacterized protein</fullName>
    </submittedName>
</protein>
<sequence>MSEGRGSWDRKGVGHFWTPHFPSVGHWGTRAAG</sequence>
<proteinExistence type="predicted"/>
<name>A0A0E9PEL0_ANGAN</name>
<dbReference type="AlphaFoldDB" id="A0A0E9PEL0"/>
<evidence type="ECO:0000313" key="1">
    <source>
        <dbReference type="EMBL" id="JAH02515.1"/>
    </source>
</evidence>